<evidence type="ECO:0000256" key="3">
    <source>
        <dbReference type="ARBA" id="ARBA00022692"/>
    </source>
</evidence>
<dbReference type="EMBL" id="PEHN01000015">
    <property type="protein sequence ID" value="PHZ26759.1"/>
    <property type="molecule type" value="Genomic_DNA"/>
</dbReference>
<keyword evidence="5 6" id="KW-0472">Membrane</keyword>
<feature type="transmembrane region" description="Helical" evidence="6">
    <location>
        <begin position="83"/>
        <end position="104"/>
    </location>
</feature>
<dbReference type="Gene3D" id="1.20.1250.20">
    <property type="entry name" value="MFS general substrate transporter like domains"/>
    <property type="match status" value="1"/>
</dbReference>
<reference evidence="8 9" key="1">
    <citation type="submission" date="2017-10" db="EMBL/GenBank/DDBJ databases">
        <authorList>
            <person name="Banno H."/>
            <person name="Chua N.-H."/>
        </authorList>
    </citation>
    <scope>NUCLEOTIDE SEQUENCE [LARGE SCALE GENOMIC DNA]</scope>
    <source>
        <strain evidence="8 9">SCPM-O-B-7607</strain>
    </source>
</reference>
<comment type="subcellular location">
    <subcellularLocation>
        <location evidence="1">Cell membrane</location>
        <topology evidence="1">Multi-pass membrane protein</topology>
    </subcellularLocation>
</comment>
<dbReference type="InterPro" id="IPR036259">
    <property type="entry name" value="MFS_trans_sf"/>
</dbReference>
<dbReference type="PANTHER" id="PTHR23513">
    <property type="entry name" value="INTEGRAL MEMBRANE EFFLUX PROTEIN-RELATED"/>
    <property type="match status" value="1"/>
</dbReference>
<evidence type="ECO:0000256" key="5">
    <source>
        <dbReference type="ARBA" id="ARBA00023136"/>
    </source>
</evidence>
<dbReference type="AlphaFoldDB" id="A0A2G4U0H9"/>
<keyword evidence="3 6" id="KW-0812">Transmembrane</keyword>
<organism evidence="8 9">
    <name type="scientific">Yersinia bercovieri</name>
    <dbReference type="NCBI Taxonomy" id="634"/>
    <lineage>
        <taxon>Bacteria</taxon>
        <taxon>Pseudomonadati</taxon>
        <taxon>Pseudomonadota</taxon>
        <taxon>Gammaproteobacteria</taxon>
        <taxon>Enterobacterales</taxon>
        <taxon>Yersiniaceae</taxon>
        <taxon>Yersinia</taxon>
    </lineage>
</organism>
<feature type="transmembrane region" description="Helical" evidence="6">
    <location>
        <begin position="176"/>
        <end position="196"/>
    </location>
</feature>
<dbReference type="Proteomes" id="UP000229378">
    <property type="component" value="Unassembled WGS sequence"/>
</dbReference>
<dbReference type="SUPFAM" id="SSF103473">
    <property type="entry name" value="MFS general substrate transporter"/>
    <property type="match status" value="1"/>
</dbReference>
<dbReference type="InterPro" id="IPR011701">
    <property type="entry name" value="MFS"/>
</dbReference>
<evidence type="ECO:0000256" key="6">
    <source>
        <dbReference type="SAM" id="Phobius"/>
    </source>
</evidence>
<dbReference type="PANTHER" id="PTHR23513:SF11">
    <property type="entry name" value="STAPHYLOFERRIN A TRANSPORTER"/>
    <property type="match status" value="1"/>
</dbReference>
<comment type="caution">
    <text evidence="8">The sequence shown here is derived from an EMBL/GenBank/DDBJ whole genome shotgun (WGS) entry which is preliminary data.</text>
</comment>
<evidence type="ECO:0000259" key="7">
    <source>
        <dbReference type="PROSITE" id="PS50850"/>
    </source>
</evidence>
<dbReference type="Pfam" id="PF07690">
    <property type="entry name" value="MFS_1"/>
    <property type="match status" value="1"/>
</dbReference>
<dbReference type="InterPro" id="IPR020846">
    <property type="entry name" value="MFS_dom"/>
</dbReference>
<proteinExistence type="predicted"/>
<feature type="transmembrane region" description="Helical" evidence="6">
    <location>
        <begin position="349"/>
        <end position="368"/>
    </location>
</feature>
<feature type="transmembrane region" description="Helical" evidence="6">
    <location>
        <begin position="380"/>
        <end position="401"/>
    </location>
</feature>
<evidence type="ECO:0000256" key="4">
    <source>
        <dbReference type="ARBA" id="ARBA00022989"/>
    </source>
</evidence>
<evidence type="ECO:0000313" key="9">
    <source>
        <dbReference type="Proteomes" id="UP000229378"/>
    </source>
</evidence>
<feature type="transmembrane region" description="Helical" evidence="6">
    <location>
        <begin position="21"/>
        <end position="44"/>
    </location>
</feature>
<keyword evidence="4 6" id="KW-1133">Transmembrane helix</keyword>
<sequence>MSAHTAVPYSRHLFHYAPFRNLFFARLLTVLGNGIAPIALAFAVLDIGGSATDLGLVVAARSIFNVAFLLIGGVLADRYSRSIVLLSSSTIAALSQGVVAWLVLDGTATIIGLAVLGTINGAAAGIALPASSAMVPQTVPAYHLRAANAFIQVGIYAGTIMGASLGGILTSTIGPGWGLAVDALGFAAAAPLYFFIRINPALAVESNRHILQDLRDGWREFIAHSWVWSIVAQFTIVNAAFSGVVMILGPIVADASFGRVGWGAMVAAQSIGLIMGSFIALRWRPRRDLFIGVMLVSLCAIPIILLSMISSTAILMAGFFIAGVGFGQFGVVWANALQTHIPADKLARVYAYDALGSFIAIPVGELAAGPLAMRYGSSTVLFTSAVAVVIATIAASLTPSIRALDNTAKPISSAVDSGS</sequence>
<feature type="transmembrane region" description="Helical" evidence="6">
    <location>
        <begin position="110"/>
        <end position="128"/>
    </location>
</feature>
<feature type="transmembrane region" description="Helical" evidence="6">
    <location>
        <begin position="149"/>
        <end position="170"/>
    </location>
</feature>
<keyword evidence="2" id="KW-1003">Cell membrane</keyword>
<evidence type="ECO:0000313" key="8">
    <source>
        <dbReference type="EMBL" id="PHZ26759.1"/>
    </source>
</evidence>
<name>A0A2G4U0H9_YERBE</name>
<feature type="transmembrane region" description="Helical" evidence="6">
    <location>
        <begin position="56"/>
        <end position="76"/>
    </location>
</feature>
<feature type="transmembrane region" description="Helical" evidence="6">
    <location>
        <begin position="225"/>
        <end position="248"/>
    </location>
</feature>
<dbReference type="PROSITE" id="PS50850">
    <property type="entry name" value="MFS"/>
    <property type="match status" value="1"/>
</dbReference>
<feature type="transmembrane region" description="Helical" evidence="6">
    <location>
        <begin position="260"/>
        <end position="281"/>
    </location>
</feature>
<dbReference type="GO" id="GO:0005886">
    <property type="term" value="C:plasma membrane"/>
    <property type="evidence" value="ECO:0007669"/>
    <property type="project" value="UniProtKB-SubCell"/>
</dbReference>
<gene>
    <name evidence="8" type="ORF">CS533_14305</name>
</gene>
<protein>
    <submittedName>
        <fullName evidence="8">MFS transporter</fullName>
    </submittedName>
</protein>
<feature type="transmembrane region" description="Helical" evidence="6">
    <location>
        <begin position="315"/>
        <end position="337"/>
    </location>
</feature>
<dbReference type="GO" id="GO:0022857">
    <property type="term" value="F:transmembrane transporter activity"/>
    <property type="evidence" value="ECO:0007669"/>
    <property type="project" value="InterPro"/>
</dbReference>
<accession>A0A2G4U0H9</accession>
<feature type="transmembrane region" description="Helical" evidence="6">
    <location>
        <begin position="288"/>
        <end position="309"/>
    </location>
</feature>
<evidence type="ECO:0000256" key="2">
    <source>
        <dbReference type="ARBA" id="ARBA00022475"/>
    </source>
</evidence>
<dbReference type="RefSeq" id="WP_099460584.1">
    <property type="nucleotide sequence ID" value="NZ_PEHN01000015.1"/>
</dbReference>
<dbReference type="CDD" id="cd06173">
    <property type="entry name" value="MFS_MefA_like"/>
    <property type="match status" value="1"/>
</dbReference>
<feature type="domain" description="Major facilitator superfamily (MFS) profile" evidence="7">
    <location>
        <begin position="18"/>
        <end position="419"/>
    </location>
</feature>
<evidence type="ECO:0000256" key="1">
    <source>
        <dbReference type="ARBA" id="ARBA00004651"/>
    </source>
</evidence>